<accession>A0ACC2DM11</accession>
<gene>
    <name evidence="1" type="ORF">O6H91_05G029100</name>
</gene>
<evidence type="ECO:0000313" key="2">
    <source>
        <dbReference type="Proteomes" id="UP001162992"/>
    </source>
</evidence>
<comment type="caution">
    <text evidence="1">The sequence shown here is derived from an EMBL/GenBank/DDBJ whole genome shotgun (WGS) entry which is preliminary data.</text>
</comment>
<proteinExistence type="predicted"/>
<organism evidence="1 2">
    <name type="scientific">Diphasiastrum complanatum</name>
    <name type="common">Issler's clubmoss</name>
    <name type="synonym">Lycopodium complanatum</name>
    <dbReference type="NCBI Taxonomy" id="34168"/>
    <lineage>
        <taxon>Eukaryota</taxon>
        <taxon>Viridiplantae</taxon>
        <taxon>Streptophyta</taxon>
        <taxon>Embryophyta</taxon>
        <taxon>Tracheophyta</taxon>
        <taxon>Lycopodiopsida</taxon>
        <taxon>Lycopodiales</taxon>
        <taxon>Lycopodiaceae</taxon>
        <taxon>Lycopodioideae</taxon>
        <taxon>Diphasiastrum</taxon>
    </lineage>
</organism>
<dbReference type="Proteomes" id="UP001162992">
    <property type="component" value="Chromosome 5"/>
</dbReference>
<protein>
    <submittedName>
        <fullName evidence="1">Uncharacterized protein</fullName>
    </submittedName>
</protein>
<keyword evidence="2" id="KW-1185">Reference proteome</keyword>
<reference evidence="2" key="1">
    <citation type="journal article" date="2024" name="Proc. Natl. Acad. Sci. U.S.A.">
        <title>Extraordinary preservation of gene collinearity over three hundred million years revealed in homosporous lycophytes.</title>
        <authorList>
            <person name="Li C."/>
            <person name="Wickell D."/>
            <person name="Kuo L.Y."/>
            <person name="Chen X."/>
            <person name="Nie B."/>
            <person name="Liao X."/>
            <person name="Peng D."/>
            <person name="Ji J."/>
            <person name="Jenkins J."/>
            <person name="Williams M."/>
            <person name="Shu S."/>
            <person name="Plott C."/>
            <person name="Barry K."/>
            <person name="Rajasekar S."/>
            <person name="Grimwood J."/>
            <person name="Han X."/>
            <person name="Sun S."/>
            <person name="Hou Z."/>
            <person name="He W."/>
            <person name="Dai G."/>
            <person name="Sun C."/>
            <person name="Schmutz J."/>
            <person name="Leebens-Mack J.H."/>
            <person name="Li F.W."/>
            <person name="Wang L."/>
        </authorList>
    </citation>
    <scope>NUCLEOTIDE SEQUENCE [LARGE SCALE GENOMIC DNA]</scope>
    <source>
        <strain evidence="2">cv. PW_Plant_1</strain>
    </source>
</reference>
<name>A0ACC2DM11_DIPCM</name>
<evidence type="ECO:0000313" key="1">
    <source>
        <dbReference type="EMBL" id="KAJ7555261.1"/>
    </source>
</evidence>
<dbReference type="EMBL" id="CM055096">
    <property type="protein sequence ID" value="KAJ7555261.1"/>
    <property type="molecule type" value="Genomic_DNA"/>
</dbReference>
<sequence length="597" mass="67206">MATELSVLRAAILIFLIFPSSLLFLSTAASKIWPVGRAERLSSQTLTPLESLLTGLQSAALRSFGQEGFDPKLYVDLPLKTPLAEAKAAFEALPQLSNGTIPSATLKDYIDKFYDAAGSDLLPYTPGDYKVEPDSFLPRVQSGDARAWALKIHALWLQLSRKVANDVLNNSDLHTLLPLTHPVIVPGSRFREVYYWDSYWIIRGLVVSKMFDTAKGIVQNLLSLVEAYGFVPNGARTYYTNRSQPPLLSEMVRVVYKSTSDLKFLKEAFHLLVREHRFWDSALHRVRIKDKKGQIHLLSRYSANWMEPRPESFTTDELIAQNLSEADRQSLYHEIASTAETGWDFSSRWMENTSTLSSLRTSLIVPVDLNAFLFQMATNIAYFARELGKEKSAKHFGDAAKARRLAVDSILWTSQAGQWLDFWIPSKNHTDESLRGVHSFKDGTHNYGAFPSNFIPLWSGLLRRGDSRLRRIVQAFNSSGLLYPAGMATSLTNTTQQWDFPNAWPPLQHMMIEGLSRSTSRSAKSIARVMSKKWIQTTYASFNETGEMLEKMDAQECGKIGNGGEYTTQAGFGWSNGVILALLDRYGWEEDIPLNCI</sequence>